<dbReference type="CDD" id="cd09917">
    <property type="entry name" value="F-box_SF"/>
    <property type="match status" value="1"/>
</dbReference>
<sequence length="352" mass="39882">MEVALQNPLILSNIFSNLDFASLKSARATCYTWADVAAHPLGKKSVLKVRKLFPQCCTVTPLPHYFPPRMAVHVDMSLKCGGIVTGNYSHSGKKESRAAAVNISTFLSTCHKSIETITVTNNFAWPVFESLAQLEFPKLKTFSLVGGDFFNGITYKKDLSPFPVRKSITCLELKEPRVFDKFMGEFYPSFQQLIESSPNLETLKIVESFTPTLTSCKKLKILDYCGFPEDYEAGYSAHREFGEFDIESMLDMMEEVKDSLQILTIGCRHDLFCYHVMVELDDYEIPVMAKLEKMFVNGVIIDGLKRTLNEGKNFPKLQNLRLTSNYEPDNYEQVEQDFLCSGVIVVINMVKT</sequence>
<reference evidence="1 2" key="1">
    <citation type="submission" date="2015-12" db="EMBL/GenBank/DDBJ databases">
        <title>The genome of Folsomia candida.</title>
        <authorList>
            <person name="Faddeeva A."/>
            <person name="Derks M.F."/>
            <person name="Anvar Y."/>
            <person name="Smit S."/>
            <person name="Van Straalen N."/>
            <person name="Roelofs D."/>
        </authorList>
    </citation>
    <scope>NUCLEOTIDE SEQUENCE [LARGE SCALE GENOMIC DNA]</scope>
    <source>
        <strain evidence="1 2">VU population</strain>
        <tissue evidence="1">Whole body</tissue>
    </source>
</reference>
<proteinExistence type="predicted"/>
<dbReference type="Proteomes" id="UP000198287">
    <property type="component" value="Unassembled WGS sequence"/>
</dbReference>
<gene>
    <name evidence="1" type="ORF">Fcan01_00622</name>
</gene>
<evidence type="ECO:0000313" key="2">
    <source>
        <dbReference type="Proteomes" id="UP000198287"/>
    </source>
</evidence>
<protein>
    <submittedName>
        <fullName evidence="1">Uncharacterized protein</fullName>
    </submittedName>
</protein>
<dbReference type="OrthoDB" id="5311681at2759"/>
<dbReference type="InterPro" id="IPR036047">
    <property type="entry name" value="F-box-like_dom_sf"/>
</dbReference>
<dbReference type="EMBL" id="LNIX01000001">
    <property type="protein sequence ID" value="OXA64603.1"/>
    <property type="molecule type" value="Genomic_DNA"/>
</dbReference>
<dbReference type="SUPFAM" id="SSF81383">
    <property type="entry name" value="F-box domain"/>
    <property type="match status" value="1"/>
</dbReference>
<dbReference type="AlphaFoldDB" id="A0A226F4A4"/>
<name>A0A226F4A4_FOLCA</name>
<evidence type="ECO:0000313" key="1">
    <source>
        <dbReference type="EMBL" id="OXA64603.1"/>
    </source>
</evidence>
<comment type="caution">
    <text evidence="1">The sequence shown here is derived from an EMBL/GenBank/DDBJ whole genome shotgun (WGS) entry which is preliminary data.</text>
</comment>
<accession>A0A226F4A4</accession>
<organism evidence="1 2">
    <name type="scientific">Folsomia candida</name>
    <name type="common">Springtail</name>
    <dbReference type="NCBI Taxonomy" id="158441"/>
    <lineage>
        <taxon>Eukaryota</taxon>
        <taxon>Metazoa</taxon>
        <taxon>Ecdysozoa</taxon>
        <taxon>Arthropoda</taxon>
        <taxon>Hexapoda</taxon>
        <taxon>Collembola</taxon>
        <taxon>Entomobryomorpha</taxon>
        <taxon>Isotomoidea</taxon>
        <taxon>Isotomidae</taxon>
        <taxon>Proisotominae</taxon>
        <taxon>Folsomia</taxon>
    </lineage>
</organism>
<dbReference type="SUPFAM" id="SSF52047">
    <property type="entry name" value="RNI-like"/>
    <property type="match status" value="1"/>
</dbReference>
<keyword evidence="2" id="KW-1185">Reference proteome</keyword>